<comment type="caution">
    <text evidence="1">The sequence shown here is derived from an EMBL/GenBank/DDBJ whole genome shotgun (WGS) entry which is preliminary data.</text>
</comment>
<accession>A0A151NUB5</accession>
<protein>
    <recommendedName>
        <fullName evidence="3">Ubiquitin-like domain-containing protein</fullName>
    </recommendedName>
</protein>
<dbReference type="AlphaFoldDB" id="A0A151NUB5"/>
<sequence>MLQTDFTLVYASSQLEKGKMFSDYHIRNKCTRVMITQLPREEDKMPSSMKETCNFHTYSMTCIQNWTVDSSWTGRVYLRGNQIDFEHEGPSTSVVRMIFFPGL</sequence>
<organism evidence="1 2">
    <name type="scientific">Alligator mississippiensis</name>
    <name type="common">American alligator</name>
    <dbReference type="NCBI Taxonomy" id="8496"/>
    <lineage>
        <taxon>Eukaryota</taxon>
        <taxon>Metazoa</taxon>
        <taxon>Chordata</taxon>
        <taxon>Craniata</taxon>
        <taxon>Vertebrata</taxon>
        <taxon>Euteleostomi</taxon>
        <taxon>Archelosauria</taxon>
        <taxon>Archosauria</taxon>
        <taxon>Crocodylia</taxon>
        <taxon>Alligatoridae</taxon>
        <taxon>Alligatorinae</taxon>
        <taxon>Alligator</taxon>
    </lineage>
</organism>
<name>A0A151NUB5_ALLMI</name>
<proteinExistence type="predicted"/>
<dbReference type="Proteomes" id="UP000050525">
    <property type="component" value="Unassembled WGS sequence"/>
</dbReference>
<gene>
    <name evidence="1" type="ORF">Y1Q_0013188</name>
</gene>
<dbReference type="EMBL" id="AKHW03001930">
    <property type="protein sequence ID" value="KYO40354.1"/>
    <property type="molecule type" value="Genomic_DNA"/>
</dbReference>
<evidence type="ECO:0000313" key="1">
    <source>
        <dbReference type="EMBL" id="KYO40354.1"/>
    </source>
</evidence>
<evidence type="ECO:0008006" key="3">
    <source>
        <dbReference type="Google" id="ProtNLM"/>
    </source>
</evidence>
<keyword evidence="2" id="KW-1185">Reference proteome</keyword>
<evidence type="ECO:0000313" key="2">
    <source>
        <dbReference type="Proteomes" id="UP000050525"/>
    </source>
</evidence>
<reference evidence="1 2" key="1">
    <citation type="journal article" date="2012" name="Genome Biol.">
        <title>Sequencing three crocodilian genomes to illuminate the evolution of archosaurs and amniotes.</title>
        <authorList>
            <person name="St John J.A."/>
            <person name="Braun E.L."/>
            <person name="Isberg S.R."/>
            <person name="Miles L.G."/>
            <person name="Chong A.Y."/>
            <person name="Gongora J."/>
            <person name="Dalzell P."/>
            <person name="Moran C."/>
            <person name="Bed'hom B."/>
            <person name="Abzhanov A."/>
            <person name="Burgess S.C."/>
            <person name="Cooksey A.M."/>
            <person name="Castoe T.A."/>
            <person name="Crawford N.G."/>
            <person name="Densmore L.D."/>
            <person name="Drew J.C."/>
            <person name="Edwards S.V."/>
            <person name="Faircloth B.C."/>
            <person name="Fujita M.K."/>
            <person name="Greenwold M.J."/>
            <person name="Hoffmann F.G."/>
            <person name="Howard J.M."/>
            <person name="Iguchi T."/>
            <person name="Janes D.E."/>
            <person name="Khan S.Y."/>
            <person name="Kohno S."/>
            <person name="de Koning A.J."/>
            <person name="Lance S.L."/>
            <person name="McCarthy F.M."/>
            <person name="McCormack J.E."/>
            <person name="Merchant M.E."/>
            <person name="Peterson D.G."/>
            <person name="Pollock D.D."/>
            <person name="Pourmand N."/>
            <person name="Raney B.J."/>
            <person name="Roessler K.A."/>
            <person name="Sanford J.R."/>
            <person name="Sawyer R.H."/>
            <person name="Schmidt C.J."/>
            <person name="Triplett E.W."/>
            <person name="Tuberville T.D."/>
            <person name="Venegas-Anaya M."/>
            <person name="Howard J.T."/>
            <person name="Jarvis E.D."/>
            <person name="Guillette L.J.Jr."/>
            <person name="Glenn T.C."/>
            <person name="Green R.E."/>
            <person name="Ray D.A."/>
        </authorList>
    </citation>
    <scope>NUCLEOTIDE SEQUENCE [LARGE SCALE GENOMIC DNA]</scope>
    <source>
        <strain evidence="1">KSC_2009_1</strain>
    </source>
</reference>